<gene>
    <name evidence="2" type="ORF">UFOPK2360_01003</name>
    <name evidence="3" type="ORF">UFOPK2922_01221</name>
    <name evidence="4" type="ORF">UFOPK3306_00751</name>
</gene>
<name>A0A6J6NRS2_9ZZZZ</name>
<feature type="region of interest" description="Disordered" evidence="1">
    <location>
        <begin position="196"/>
        <end position="218"/>
    </location>
</feature>
<protein>
    <submittedName>
        <fullName evidence="2">Unannotated protein</fullName>
    </submittedName>
</protein>
<dbReference type="SUPFAM" id="SSF50475">
    <property type="entry name" value="FMN-binding split barrel"/>
    <property type="match status" value="1"/>
</dbReference>
<dbReference type="PANTHER" id="PTHR34071:SF2">
    <property type="entry name" value="FLAVIN-NUCLEOTIDE-BINDING PROTEIN"/>
    <property type="match status" value="1"/>
</dbReference>
<dbReference type="Gene3D" id="2.30.110.10">
    <property type="entry name" value="Electron Transport, Fmn-binding Protein, Chain A"/>
    <property type="match status" value="1"/>
</dbReference>
<dbReference type="EMBL" id="CAEZZS010000071">
    <property type="protein sequence ID" value="CAB4783686.1"/>
    <property type="molecule type" value="Genomic_DNA"/>
</dbReference>
<evidence type="ECO:0000313" key="4">
    <source>
        <dbReference type="EMBL" id="CAB4867502.1"/>
    </source>
</evidence>
<reference evidence="2" key="1">
    <citation type="submission" date="2020-05" db="EMBL/GenBank/DDBJ databases">
        <authorList>
            <person name="Chiriac C."/>
            <person name="Salcher M."/>
            <person name="Ghai R."/>
            <person name="Kavagutti S V."/>
        </authorList>
    </citation>
    <scope>NUCLEOTIDE SEQUENCE</scope>
</reference>
<dbReference type="AlphaFoldDB" id="A0A6J6NRS2"/>
<dbReference type="InterPro" id="IPR012349">
    <property type="entry name" value="Split_barrel_FMN-bd"/>
</dbReference>
<proteinExistence type="predicted"/>
<evidence type="ECO:0000313" key="2">
    <source>
        <dbReference type="EMBL" id="CAB4688632.1"/>
    </source>
</evidence>
<dbReference type="PANTHER" id="PTHR34071">
    <property type="entry name" value="5-NITROIMIDAZOLE ANTIBIOTICS RESISTANCE PROTEIN, NIMA-FAMILY-RELATED PROTEIN-RELATED"/>
    <property type="match status" value="1"/>
</dbReference>
<sequence>MSELSPTERTKVKRVPHKAATDTAALYDLLDQSLVAHVGIVEDGQPFVLPVVAARVGDQLLLHGSSASRLMKTIASGAPICVTLTILDGLVLARSAFESSMNYRSAMILGKARALEGQEKLDAFLHLTEKLFPERSKELRLTTEQESKATLMVSMPLNEASVKISKKFPADPVEEYSLPIWAGVLPIKHTYGEPIPDPNLIPGTPVPDYLSRWPEGRT</sequence>
<dbReference type="InterPro" id="IPR024747">
    <property type="entry name" value="Pyridox_Oxase-rel"/>
</dbReference>
<dbReference type="Pfam" id="PF12900">
    <property type="entry name" value="Pyridox_ox_2"/>
    <property type="match status" value="1"/>
</dbReference>
<organism evidence="2">
    <name type="scientific">freshwater metagenome</name>
    <dbReference type="NCBI Taxonomy" id="449393"/>
    <lineage>
        <taxon>unclassified sequences</taxon>
        <taxon>metagenomes</taxon>
        <taxon>ecological metagenomes</taxon>
    </lineage>
</organism>
<evidence type="ECO:0000313" key="3">
    <source>
        <dbReference type="EMBL" id="CAB4783686.1"/>
    </source>
</evidence>
<accession>A0A6J6NRS2</accession>
<dbReference type="EMBL" id="CAEZXH010000064">
    <property type="protein sequence ID" value="CAB4688632.1"/>
    <property type="molecule type" value="Genomic_DNA"/>
</dbReference>
<evidence type="ECO:0000256" key="1">
    <source>
        <dbReference type="SAM" id="MobiDB-lite"/>
    </source>
</evidence>
<dbReference type="EMBL" id="CAFBLI010000048">
    <property type="protein sequence ID" value="CAB4867502.1"/>
    <property type="molecule type" value="Genomic_DNA"/>
</dbReference>